<dbReference type="AlphaFoldDB" id="A0A9P8YC74"/>
<keyword evidence="2" id="KW-1185">Reference proteome</keyword>
<dbReference type="RefSeq" id="XP_046015318.1">
    <property type="nucleotide sequence ID" value="XM_046153214.1"/>
</dbReference>
<dbReference type="GeneID" id="70182760"/>
<protein>
    <submittedName>
        <fullName evidence="1">Uncharacterized protein</fullName>
    </submittedName>
</protein>
<comment type="caution">
    <text evidence="1">The sequence shown here is derived from an EMBL/GenBank/DDBJ whole genome shotgun (WGS) entry which is preliminary data.</text>
</comment>
<dbReference type="Proteomes" id="UP000756346">
    <property type="component" value="Unassembled WGS sequence"/>
</dbReference>
<proteinExistence type="predicted"/>
<organism evidence="1 2">
    <name type="scientific">Microdochium trichocladiopsis</name>
    <dbReference type="NCBI Taxonomy" id="1682393"/>
    <lineage>
        <taxon>Eukaryota</taxon>
        <taxon>Fungi</taxon>
        <taxon>Dikarya</taxon>
        <taxon>Ascomycota</taxon>
        <taxon>Pezizomycotina</taxon>
        <taxon>Sordariomycetes</taxon>
        <taxon>Xylariomycetidae</taxon>
        <taxon>Xylariales</taxon>
        <taxon>Microdochiaceae</taxon>
        <taxon>Microdochium</taxon>
    </lineage>
</organism>
<name>A0A9P8YC74_9PEZI</name>
<dbReference type="EMBL" id="JAGTJQ010000003">
    <property type="protein sequence ID" value="KAH7035225.1"/>
    <property type="molecule type" value="Genomic_DNA"/>
</dbReference>
<gene>
    <name evidence="1" type="ORF">B0I36DRAFT_317894</name>
</gene>
<evidence type="ECO:0000313" key="2">
    <source>
        <dbReference type="Proteomes" id="UP000756346"/>
    </source>
</evidence>
<reference evidence="1" key="1">
    <citation type="journal article" date="2021" name="Nat. Commun.">
        <title>Genetic determinants of endophytism in the Arabidopsis root mycobiome.</title>
        <authorList>
            <person name="Mesny F."/>
            <person name="Miyauchi S."/>
            <person name="Thiergart T."/>
            <person name="Pickel B."/>
            <person name="Atanasova L."/>
            <person name="Karlsson M."/>
            <person name="Huettel B."/>
            <person name="Barry K.W."/>
            <person name="Haridas S."/>
            <person name="Chen C."/>
            <person name="Bauer D."/>
            <person name="Andreopoulos W."/>
            <person name="Pangilinan J."/>
            <person name="LaButti K."/>
            <person name="Riley R."/>
            <person name="Lipzen A."/>
            <person name="Clum A."/>
            <person name="Drula E."/>
            <person name="Henrissat B."/>
            <person name="Kohler A."/>
            <person name="Grigoriev I.V."/>
            <person name="Martin F.M."/>
            <person name="Hacquard S."/>
        </authorList>
    </citation>
    <scope>NUCLEOTIDE SEQUENCE</scope>
    <source>
        <strain evidence="1">MPI-CAGE-CH-0230</strain>
    </source>
</reference>
<sequence>MLRYGTAHERGRCGRALQNFGSSPHRNHLELLAGASPGHRQLRDAHAQSHAQNLKLGGARPRFKLARLRGAQAGRIHLATDLGERRVALGGLLDPFSACRYFFPPCRHPHRLSMCYTRGACAHPKSTSRRCSFRQLNWDVHLPVFHSSIDWQRMGTGSWSLIRKAENETTVRRNSSSQPNDALLAQNKLRRQLDGRHRLELKMAHFESDARWHEVASQVPMNVDFMLVPCRAIRSCAGNAPKGKKKKFGHVARGEQRLSPFDWLNHAVVWRAWTGHYCPFTGLG</sequence>
<evidence type="ECO:0000313" key="1">
    <source>
        <dbReference type="EMBL" id="KAH7035225.1"/>
    </source>
</evidence>
<accession>A0A9P8YC74</accession>